<evidence type="ECO:0000313" key="1">
    <source>
        <dbReference type="EMBL" id="CAH1416836.1"/>
    </source>
</evidence>
<dbReference type="AlphaFoldDB" id="A0AAU9LU87"/>
<dbReference type="EMBL" id="CAKMRJ010000002">
    <property type="protein sequence ID" value="CAH1416836.1"/>
    <property type="molecule type" value="Genomic_DNA"/>
</dbReference>
<dbReference type="Proteomes" id="UP001157418">
    <property type="component" value="Unassembled WGS sequence"/>
</dbReference>
<comment type="caution">
    <text evidence="1">The sequence shown here is derived from an EMBL/GenBank/DDBJ whole genome shotgun (WGS) entry which is preliminary data.</text>
</comment>
<keyword evidence="2" id="KW-1185">Reference proteome</keyword>
<accession>A0AAU9LU87</accession>
<sequence>MSGLLSSIHKLSLNEDEEMKIHAELPIYRSVEGTFGNPIVKKMRVKIAPDWTKWLMGGEEEEEDALVFEGENLTWGQVVDDVGAYESLYSTRTRNRGLLTSLHRAPEEDV</sequence>
<organism evidence="1 2">
    <name type="scientific">Lactuca virosa</name>
    <dbReference type="NCBI Taxonomy" id="75947"/>
    <lineage>
        <taxon>Eukaryota</taxon>
        <taxon>Viridiplantae</taxon>
        <taxon>Streptophyta</taxon>
        <taxon>Embryophyta</taxon>
        <taxon>Tracheophyta</taxon>
        <taxon>Spermatophyta</taxon>
        <taxon>Magnoliopsida</taxon>
        <taxon>eudicotyledons</taxon>
        <taxon>Gunneridae</taxon>
        <taxon>Pentapetalae</taxon>
        <taxon>asterids</taxon>
        <taxon>campanulids</taxon>
        <taxon>Asterales</taxon>
        <taxon>Asteraceae</taxon>
        <taxon>Cichorioideae</taxon>
        <taxon>Cichorieae</taxon>
        <taxon>Lactucinae</taxon>
        <taxon>Lactuca</taxon>
    </lineage>
</organism>
<evidence type="ECO:0000313" key="2">
    <source>
        <dbReference type="Proteomes" id="UP001157418"/>
    </source>
</evidence>
<gene>
    <name evidence="1" type="ORF">LVIROSA_LOCUS4574</name>
</gene>
<protein>
    <submittedName>
        <fullName evidence="1">Uncharacterized protein</fullName>
    </submittedName>
</protein>
<name>A0AAU9LU87_9ASTR</name>
<proteinExistence type="predicted"/>
<reference evidence="1 2" key="1">
    <citation type="submission" date="2022-01" db="EMBL/GenBank/DDBJ databases">
        <authorList>
            <person name="Xiong W."/>
            <person name="Schranz E."/>
        </authorList>
    </citation>
    <scope>NUCLEOTIDE SEQUENCE [LARGE SCALE GENOMIC DNA]</scope>
</reference>